<dbReference type="Gene3D" id="3.30.465.10">
    <property type="match status" value="1"/>
</dbReference>
<dbReference type="InterPro" id="IPR036683">
    <property type="entry name" value="CO_DH_flav_C_dom_sf"/>
</dbReference>
<dbReference type="PROSITE" id="PS51387">
    <property type="entry name" value="FAD_PCMH"/>
    <property type="match status" value="1"/>
</dbReference>
<dbReference type="InterPro" id="IPR005107">
    <property type="entry name" value="CO_DH_flav_C"/>
</dbReference>
<gene>
    <name evidence="5" type="ORF">ACFPFO_13945</name>
</gene>
<dbReference type="InterPro" id="IPR016167">
    <property type="entry name" value="FAD-bd_PCMH_sub1"/>
</dbReference>
<dbReference type="InterPro" id="IPR051312">
    <property type="entry name" value="Diverse_Substr_Oxidored"/>
</dbReference>
<protein>
    <submittedName>
        <fullName evidence="5">FAD binding domain-containing protein</fullName>
    </submittedName>
</protein>
<dbReference type="EMBL" id="JBHSJG010000036">
    <property type="protein sequence ID" value="MFC4988847.1"/>
    <property type="molecule type" value="Genomic_DNA"/>
</dbReference>
<dbReference type="Proteomes" id="UP001595925">
    <property type="component" value="Unassembled WGS sequence"/>
</dbReference>
<accession>A0ABD5QGY5</accession>
<name>A0ABD5QGY5_9EURY</name>
<keyword evidence="6" id="KW-1185">Reference proteome</keyword>
<dbReference type="InterPro" id="IPR016169">
    <property type="entry name" value="FAD-bd_PCMH_sub2"/>
</dbReference>
<keyword evidence="3" id="KW-0560">Oxidoreductase</keyword>
<comment type="caution">
    <text evidence="5">The sequence shown here is derived from an EMBL/GenBank/DDBJ whole genome shotgun (WGS) entry which is preliminary data.</text>
</comment>
<evidence type="ECO:0000259" key="4">
    <source>
        <dbReference type="PROSITE" id="PS51387"/>
    </source>
</evidence>
<dbReference type="SUPFAM" id="SSF55447">
    <property type="entry name" value="CO dehydrogenase flavoprotein C-terminal domain-like"/>
    <property type="match status" value="1"/>
</dbReference>
<evidence type="ECO:0000256" key="2">
    <source>
        <dbReference type="ARBA" id="ARBA00022827"/>
    </source>
</evidence>
<organism evidence="5 6">
    <name type="scientific">Saliphagus infecundisoli</name>
    <dbReference type="NCBI Taxonomy" id="1849069"/>
    <lineage>
        <taxon>Archaea</taxon>
        <taxon>Methanobacteriati</taxon>
        <taxon>Methanobacteriota</taxon>
        <taxon>Stenosarchaea group</taxon>
        <taxon>Halobacteria</taxon>
        <taxon>Halobacteriales</taxon>
        <taxon>Natrialbaceae</taxon>
        <taxon>Saliphagus</taxon>
    </lineage>
</organism>
<reference evidence="5 6" key="1">
    <citation type="journal article" date="2019" name="Int. J. Syst. Evol. Microbiol.">
        <title>The Global Catalogue of Microorganisms (GCM) 10K type strain sequencing project: providing services to taxonomists for standard genome sequencing and annotation.</title>
        <authorList>
            <consortium name="The Broad Institute Genomics Platform"/>
            <consortium name="The Broad Institute Genome Sequencing Center for Infectious Disease"/>
            <person name="Wu L."/>
            <person name="Ma J."/>
        </authorList>
    </citation>
    <scope>NUCLEOTIDE SEQUENCE [LARGE SCALE GENOMIC DNA]</scope>
    <source>
        <strain evidence="5 6">CGMCC 1.15824</strain>
    </source>
</reference>
<proteinExistence type="predicted"/>
<keyword evidence="2" id="KW-0274">FAD</keyword>
<dbReference type="Pfam" id="PF00941">
    <property type="entry name" value="FAD_binding_5"/>
    <property type="match status" value="1"/>
</dbReference>
<dbReference type="InterPro" id="IPR016166">
    <property type="entry name" value="FAD-bd_PCMH"/>
</dbReference>
<sequence>MYPPEFDYYRPGDVSEAIDLLSGGGRVLSGGQSLLTELKARQTDPGRLIDVGRLESLSGIDAGSEGVRIGATTTYAECVDSAGVREAIPVFAAAAEHVGDPQVRNRGTVGGNLAQADPEGDLPPAALAADATVHVAGPDGERTIPADDLFEGENRTALESEELVTELVLPAHDAGGYARRIHPASGYAMVSAAVVFDVESEAVAGARVAAGGAVERPIRLAGVEKTIEGTPVADLAGNGFPTEIGNALDRAGDEVDDELPYGDRHASASHRRELLPAYVERAIENAIDGTGSAEGGESR</sequence>
<evidence type="ECO:0000256" key="1">
    <source>
        <dbReference type="ARBA" id="ARBA00022630"/>
    </source>
</evidence>
<dbReference type="InterPro" id="IPR036318">
    <property type="entry name" value="FAD-bd_PCMH-like_sf"/>
</dbReference>
<feature type="domain" description="FAD-binding PCMH-type" evidence="4">
    <location>
        <begin position="1"/>
        <end position="174"/>
    </location>
</feature>
<dbReference type="Gene3D" id="3.30.390.50">
    <property type="entry name" value="CO dehydrogenase flavoprotein, C-terminal domain"/>
    <property type="match status" value="1"/>
</dbReference>
<dbReference type="SUPFAM" id="SSF56176">
    <property type="entry name" value="FAD-binding/transporter-associated domain-like"/>
    <property type="match status" value="1"/>
</dbReference>
<dbReference type="GO" id="GO:0016491">
    <property type="term" value="F:oxidoreductase activity"/>
    <property type="evidence" value="ECO:0007669"/>
    <property type="project" value="UniProtKB-KW"/>
</dbReference>
<keyword evidence="1" id="KW-0285">Flavoprotein</keyword>
<dbReference type="PANTHER" id="PTHR42659">
    <property type="entry name" value="XANTHINE DEHYDROGENASE SUBUNIT C-RELATED"/>
    <property type="match status" value="1"/>
</dbReference>
<dbReference type="AlphaFoldDB" id="A0ABD5QGY5"/>
<dbReference type="RefSeq" id="WP_224827546.1">
    <property type="nucleotide sequence ID" value="NZ_JAIVEF010000001.1"/>
</dbReference>
<dbReference type="Gene3D" id="3.30.43.10">
    <property type="entry name" value="Uridine Diphospho-n-acetylenolpyruvylglucosamine Reductase, domain 2"/>
    <property type="match status" value="1"/>
</dbReference>
<evidence type="ECO:0000313" key="5">
    <source>
        <dbReference type="EMBL" id="MFC4988847.1"/>
    </source>
</evidence>
<dbReference type="InterPro" id="IPR002346">
    <property type="entry name" value="Mopterin_DH_FAD-bd"/>
</dbReference>
<dbReference type="PANTHER" id="PTHR42659:SF2">
    <property type="entry name" value="XANTHINE DEHYDROGENASE SUBUNIT C-RELATED"/>
    <property type="match status" value="1"/>
</dbReference>
<evidence type="ECO:0000313" key="6">
    <source>
        <dbReference type="Proteomes" id="UP001595925"/>
    </source>
</evidence>
<evidence type="ECO:0000256" key="3">
    <source>
        <dbReference type="ARBA" id="ARBA00023002"/>
    </source>
</evidence>
<dbReference type="Pfam" id="PF03450">
    <property type="entry name" value="CO_deh_flav_C"/>
    <property type="match status" value="1"/>
</dbReference>
<dbReference type="SMART" id="SM01092">
    <property type="entry name" value="CO_deh_flav_C"/>
    <property type="match status" value="1"/>
</dbReference>